<dbReference type="PROSITE" id="PS52004">
    <property type="entry name" value="KS3_2"/>
    <property type="match status" value="1"/>
</dbReference>
<dbReference type="PROSITE" id="PS00606">
    <property type="entry name" value="KS3_1"/>
    <property type="match status" value="1"/>
</dbReference>
<dbReference type="GO" id="GO:0006633">
    <property type="term" value="P:fatty acid biosynthetic process"/>
    <property type="evidence" value="ECO:0007669"/>
    <property type="project" value="InterPro"/>
</dbReference>
<accession>A0A2N5P027</accession>
<dbReference type="SUPFAM" id="SSF53901">
    <property type="entry name" value="Thiolase-like"/>
    <property type="match status" value="1"/>
</dbReference>
<dbReference type="InterPro" id="IPR014030">
    <property type="entry name" value="Ketoacyl_synth_N"/>
</dbReference>
<reference evidence="6 7" key="1">
    <citation type="journal article" date="2017" name="Genome Med.">
        <title>A novel Ruminococcus gnavus clade enriched in inflammatory bowel disease patients.</title>
        <authorList>
            <person name="Hall A.B."/>
            <person name="Yassour M."/>
            <person name="Sauk J."/>
            <person name="Garner A."/>
            <person name="Jiang X."/>
            <person name="Arthur T."/>
            <person name="Lagoudas G.K."/>
            <person name="Vatanen T."/>
            <person name="Fornelos N."/>
            <person name="Wilson R."/>
            <person name="Bertha M."/>
            <person name="Cohen M."/>
            <person name="Garber J."/>
            <person name="Khalili H."/>
            <person name="Gevers D."/>
            <person name="Ananthakrishnan A.N."/>
            <person name="Kugathasan S."/>
            <person name="Lander E.S."/>
            <person name="Blainey P."/>
            <person name="Vlamakis H."/>
            <person name="Xavier R.J."/>
            <person name="Huttenhower C."/>
        </authorList>
    </citation>
    <scope>NUCLEOTIDE SEQUENCE [LARGE SCALE GENOMIC DNA]</scope>
    <source>
        <strain evidence="6 7">RJX1124</strain>
    </source>
</reference>
<dbReference type="Gene3D" id="3.40.47.10">
    <property type="match status" value="1"/>
</dbReference>
<proteinExistence type="inferred from homology"/>
<dbReference type="Proteomes" id="UP000234891">
    <property type="component" value="Unassembled WGS sequence"/>
</dbReference>
<dbReference type="GO" id="GO:0004312">
    <property type="term" value="F:fatty acid synthase activity"/>
    <property type="evidence" value="ECO:0007669"/>
    <property type="project" value="TreeGrafter"/>
</dbReference>
<dbReference type="CDD" id="cd00833">
    <property type="entry name" value="PKS"/>
    <property type="match status" value="1"/>
</dbReference>
<dbReference type="SMART" id="SM00825">
    <property type="entry name" value="PKS_KS"/>
    <property type="match status" value="1"/>
</dbReference>
<dbReference type="InterPro" id="IPR050091">
    <property type="entry name" value="PKS_NRPS_Biosynth_Enz"/>
</dbReference>
<evidence type="ECO:0000256" key="4">
    <source>
        <dbReference type="RuleBase" id="RU003694"/>
    </source>
</evidence>
<dbReference type="InterPro" id="IPR016039">
    <property type="entry name" value="Thiolase-like"/>
</dbReference>
<dbReference type="AlphaFoldDB" id="A0A2N5P027"/>
<keyword evidence="1" id="KW-0596">Phosphopantetheine</keyword>
<dbReference type="EMBL" id="NIHS01000057">
    <property type="protein sequence ID" value="PLT68483.1"/>
    <property type="molecule type" value="Genomic_DNA"/>
</dbReference>
<dbReference type="InterPro" id="IPR018201">
    <property type="entry name" value="Ketoacyl_synth_AS"/>
</dbReference>
<sequence>MVGCEIAVIDMNCILPGAETPEEFYQNLISGKYLIAKLDVQEEEYDNYVPYKGVIPIQTIAEPLWGIEANIWDIADPQLRLLFKMADNLSLKAYSNMGIYVATSSSFEWRRKIYSEIGEEDSKKRNLVSNFTDETYYATQLSYELDLKGPSCTIQSACASSALALHTACQALLSGDCYEAAVFGVSVTTPMDRGYYYYEGSMFSSDGSTIPFSDRSKGTVPSDGGACVILKCLEDAISDNDNILGIIKGISVNNDGRQKMGYTAPSVVGESEAIRRALDISEVDGWDFIEMHGTGTSFGDSLEVEAIKRAAKIQLPCALTSVKGNIGYLDAASGIVSLVKVLKILEHRIVPGNINIEGFNPMINLQNTNFFIPRDNYRLPKRKVIGGINSFGDGGTNVHVIVESMEEE</sequence>
<comment type="caution">
    <text evidence="6">The sequence shown here is derived from an EMBL/GenBank/DDBJ whole genome shotgun (WGS) entry which is preliminary data.</text>
</comment>
<dbReference type="PANTHER" id="PTHR43775:SF37">
    <property type="entry name" value="SI:DKEY-61P9.11"/>
    <property type="match status" value="1"/>
</dbReference>
<feature type="domain" description="Ketosynthase family 3 (KS3)" evidence="5">
    <location>
        <begin position="3"/>
        <end position="404"/>
    </location>
</feature>
<comment type="similarity">
    <text evidence="4">Belongs to the thiolase-like superfamily. Beta-ketoacyl-ACP synthases family.</text>
</comment>
<evidence type="ECO:0000256" key="1">
    <source>
        <dbReference type="ARBA" id="ARBA00022450"/>
    </source>
</evidence>
<evidence type="ECO:0000313" key="7">
    <source>
        <dbReference type="Proteomes" id="UP000234891"/>
    </source>
</evidence>
<dbReference type="GO" id="GO:0004315">
    <property type="term" value="F:3-oxoacyl-[acyl-carrier-protein] synthase activity"/>
    <property type="evidence" value="ECO:0007669"/>
    <property type="project" value="InterPro"/>
</dbReference>
<evidence type="ECO:0000256" key="3">
    <source>
        <dbReference type="ARBA" id="ARBA00022679"/>
    </source>
</evidence>
<keyword evidence="3 4" id="KW-0808">Transferase</keyword>
<organism evidence="6 7">
    <name type="scientific">Mediterraneibacter gnavus</name>
    <name type="common">Ruminococcus gnavus</name>
    <dbReference type="NCBI Taxonomy" id="33038"/>
    <lineage>
        <taxon>Bacteria</taxon>
        <taxon>Bacillati</taxon>
        <taxon>Bacillota</taxon>
        <taxon>Clostridia</taxon>
        <taxon>Lachnospirales</taxon>
        <taxon>Lachnospiraceae</taxon>
        <taxon>Mediterraneibacter</taxon>
    </lineage>
</organism>
<evidence type="ECO:0000313" key="6">
    <source>
        <dbReference type="EMBL" id="PLT68483.1"/>
    </source>
</evidence>
<dbReference type="InterPro" id="IPR020841">
    <property type="entry name" value="PKS_Beta-ketoAc_synthase_dom"/>
</dbReference>
<dbReference type="PANTHER" id="PTHR43775">
    <property type="entry name" value="FATTY ACID SYNTHASE"/>
    <property type="match status" value="1"/>
</dbReference>
<protein>
    <recommendedName>
        <fullName evidence="5">Ketosynthase family 3 (KS3) domain-containing protein</fullName>
    </recommendedName>
</protein>
<evidence type="ECO:0000259" key="5">
    <source>
        <dbReference type="PROSITE" id="PS52004"/>
    </source>
</evidence>
<gene>
    <name evidence="6" type="ORF">CDL26_16105</name>
</gene>
<dbReference type="RefSeq" id="WP_101871604.1">
    <property type="nucleotide sequence ID" value="NZ_NIHS01000057.1"/>
</dbReference>
<dbReference type="Pfam" id="PF02801">
    <property type="entry name" value="Ketoacyl-synt_C"/>
    <property type="match status" value="1"/>
</dbReference>
<dbReference type="Pfam" id="PF00109">
    <property type="entry name" value="ketoacyl-synt"/>
    <property type="match status" value="1"/>
</dbReference>
<dbReference type="InterPro" id="IPR014031">
    <property type="entry name" value="Ketoacyl_synth_C"/>
</dbReference>
<evidence type="ECO:0000256" key="2">
    <source>
        <dbReference type="ARBA" id="ARBA00022553"/>
    </source>
</evidence>
<keyword evidence="2" id="KW-0597">Phosphoprotein</keyword>
<name>A0A2N5P027_MEDGN</name>